<gene>
    <name evidence="1" type="ORF">OG327_02460</name>
</gene>
<organism evidence="1">
    <name type="scientific">Streptomyces sp. NBC_00049</name>
    <dbReference type="NCBI Taxonomy" id="2903617"/>
    <lineage>
        <taxon>Bacteria</taxon>
        <taxon>Bacillati</taxon>
        <taxon>Actinomycetota</taxon>
        <taxon>Actinomycetes</taxon>
        <taxon>Kitasatosporales</taxon>
        <taxon>Streptomycetaceae</taxon>
        <taxon>Streptomyces</taxon>
    </lineage>
</organism>
<name>A0AAU2JHW4_9ACTN</name>
<accession>A0AAU2JHW4</accession>
<proteinExistence type="predicted"/>
<reference evidence="1" key="1">
    <citation type="submission" date="2022-10" db="EMBL/GenBank/DDBJ databases">
        <title>The complete genomes of actinobacterial strains from the NBC collection.</title>
        <authorList>
            <person name="Joergensen T.S."/>
            <person name="Alvarez Arevalo M."/>
            <person name="Sterndorff E.B."/>
            <person name="Faurdal D."/>
            <person name="Vuksanovic O."/>
            <person name="Mourched A.-S."/>
            <person name="Charusanti P."/>
            <person name="Shaw S."/>
            <person name="Blin K."/>
            <person name="Weber T."/>
        </authorList>
    </citation>
    <scope>NUCLEOTIDE SEQUENCE</scope>
    <source>
        <strain evidence="1">NBC_00049</strain>
    </source>
</reference>
<protein>
    <submittedName>
        <fullName evidence="1">Uncharacterized protein</fullName>
    </submittedName>
</protein>
<sequence>MSETEPPLLADVYHVLVSFLDAALVDEGESALARALVRLRFHGWCGCSPTCTYLRTDPATQGDSAWIHLDDEEAPRVWLQLDGEHASFTGTEICEFDPGPASAFDADRPVGMGCPRDCAIRTMCVVD</sequence>
<dbReference type="AlphaFoldDB" id="A0AAU2JHW4"/>
<evidence type="ECO:0000313" key="1">
    <source>
        <dbReference type="EMBL" id="WTU72282.1"/>
    </source>
</evidence>
<dbReference type="EMBL" id="CP108264">
    <property type="protein sequence ID" value="WTU72282.1"/>
    <property type="molecule type" value="Genomic_DNA"/>
</dbReference>